<gene>
    <name evidence="1" type="ORF">CHARACLAT_004757</name>
</gene>
<feature type="non-terminal residue" evidence="1">
    <location>
        <position position="71"/>
    </location>
</feature>
<comment type="caution">
    <text evidence="1">The sequence shown here is derived from an EMBL/GenBank/DDBJ whole genome shotgun (WGS) entry which is preliminary data.</text>
</comment>
<dbReference type="EMBL" id="JAHUTJ010057605">
    <property type="protein sequence ID" value="MED6286315.1"/>
    <property type="molecule type" value="Genomic_DNA"/>
</dbReference>
<organism evidence="1 2">
    <name type="scientific">Characodon lateralis</name>
    <dbReference type="NCBI Taxonomy" id="208331"/>
    <lineage>
        <taxon>Eukaryota</taxon>
        <taxon>Metazoa</taxon>
        <taxon>Chordata</taxon>
        <taxon>Craniata</taxon>
        <taxon>Vertebrata</taxon>
        <taxon>Euteleostomi</taxon>
        <taxon>Actinopterygii</taxon>
        <taxon>Neopterygii</taxon>
        <taxon>Teleostei</taxon>
        <taxon>Neoteleostei</taxon>
        <taxon>Acanthomorphata</taxon>
        <taxon>Ovalentaria</taxon>
        <taxon>Atherinomorphae</taxon>
        <taxon>Cyprinodontiformes</taxon>
        <taxon>Goodeidae</taxon>
        <taxon>Characodon</taxon>
    </lineage>
</organism>
<proteinExistence type="predicted"/>
<evidence type="ECO:0000313" key="2">
    <source>
        <dbReference type="Proteomes" id="UP001352852"/>
    </source>
</evidence>
<keyword evidence="2" id="KW-1185">Reference proteome</keyword>
<reference evidence="1 2" key="1">
    <citation type="submission" date="2021-06" db="EMBL/GenBank/DDBJ databases">
        <authorList>
            <person name="Palmer J.M."/>
        </authorList>
    </citation>
    <scope>NUCLEOTIDE SEQUENCE [LARGE SCALE GENOMIC DNA]</scope>
    <source>
        <strain evidence="1 2">CL_MEX2019</strain>
        <tissue evidence="1">Muscle</tissue>
    </source>
</reference>
<protein>
    <submittedName>
        <fullName evidence="1">Uncharacterized protein</fullName>
    </submittedName>
</protein>
<feature type="non-terminal residue" evidence="1">
    <location>
        <position position="1"/>
    </location>
</feature>
<accession>A0ABU7EHP0</accession>
<sequence>QPEQVSEDGGFRLVSGAHVYRFTTRCRAPMLWTFGTISALVESGDAVCALPKCLQCRWGSVAMLYCWRYCT</sequence>
<evidence type="ECO:0000313" key="1">
    <source>
        <dbReference type="EMBL" id="MED6286315.1"/>
    </source>
</evidence>
<name>A0ABU7EHP0_9TELE</name>
<dbReference type="Proteomes" id="UP001352852">
    <property type="component" value="Unassembled WGS sequence"/>
</dbReference>